<dbReference type="STRING" id="1429043.X474_05750"/>
<organism evidence="1 2">
    <name type="scientific">Dethiosulfatarculus sandiegensis</name>
    <dbReference type="NCBI Taxonomy" id="1429043"/>
    <lineage>
        <taxon>Bacteria</taxon>
        <taxon>Pseudomonadati</taxon>
        <taxon>Thermodesulfobacteriota</taxon>
        <taxon>Desulfarculia</taxon>
        <taxon>Desulfarculales</taxon>
        <taxon>Desulfarculaceae</taxon>
        <taxon>Dethiosulfatarculus</taxon>
    </lineage>
</organism>
<reference evidence="1 2" key="1">
    <citation type="submission" date="2013-11" db="EMBL/GenBank/DDBJ databases">
        <title>Metagenomic analysis of a methanogenic consortium involved in long chain n-alkane degradation.</title>
        <authorList>
            <person name="Davidova I.A."/>
            <person name="Callaghan A.V."/>
            <person name="Wawrik B."/>
            <person name="Pruitt S."/>
            <person name="Marks C."/>
            <person name="Duncan K.E."/>
            <person name="Suflita J.M."/>
        </authorList>
    </citation>
    <scope>NUCLEOTIDE SEQUENCE [LARGE SCALE GENOMIC DNA]</scope>
    <source>
        <strain evidence="1 2">SPR</strain>
    </source>
</reference>
<dbReference type="InterPro" id="IPR013046">
    <property type="entry name" value="GpV/Gp45"/>
</dbReference>
<evidence type="ECO:0000313" key="2">
    <source>
        <dbReference type="Proteomes" id="UP000032233"/>
    </source>
</evidence>
<evidence type="ECO:0000313" key="1">
    <source>
        <dbReference type="EMBL" id="KIX14985.1"/>
    </source>
</evidence>
<dbReference type="EMBL" id="AZAC01000005">
    <property type="protein sequence ID" value="KIX14985.1"/>
    <property type="molecule type" value="Genomic_DNA"/>
</dbReference>
<dbReference type="Gene3D" id="6.20.150.10">
    <property type="match status" value="1"/>
</dbReference>
<accession>A0A0D2JZP5</accession>
<dbReference type="Proteomes" id="UP000032233">
    <property type="component" value="Unassembled WGS sequence"/>
</dbReference>
<sequence length="179" mass="20106">MIALDSIERRLTALEGAMHQVLRIGVVTLQLPEKGKVRVRLIDADCLETYELTVLYPATYMDKAYRMPDIDEQVVCLFVPFADGLQKGFVLGAIYSDPDPVPVSCPNKTHMRWVDGTWMEYDRAEGKMQIHCRGKLIIAAGEGVEFLTPVVRLPYQMTGPGEPDLKPIEVIHQETECDG</sequence>
<dbReference type="RefSeq" id="WP_052514885.1">
    <property type="nucleotide sequence ID" value="NZ_AZAC01000005.1"/>
</dbReference>
<dbReference type="OrthoDB" id="4931325at2"/>
<comment type="caution">
    <text evidence="1">The sequence shown here is derived from an EMBL/GenBank/DDBJ whole genome shotgun (WGS) entry which is preliminary data.</text>
</comment>
<dbReference type="InParanoid" id="A0A0D2JZP5"/>
<dbReference type="NCBIfam" id="TIGR01644">
    <property type="entry name" value="phage_P2_V"/>
    <property type="match status" value="1"/>
</dbReference>
<name>A0A0D2JZP5_9BACT</name>
<keyword evidence="2" id="KW-1185">Reference proteome</keyword>
<dbReference type="Gene3D" id="2.40.50.230">
    <property type="entry name" value="Gp5 N-terminal domain"/>
    <property type="match status" value="1"/>
</dbReference>
<proteinExistence type="predicted"/>
<dbReference type="AlphaFoldDB" id="A0A0D2JZP5"/>
<dbReference type="InterPro" id="IPR037026">
    <property type="entry name" value="Vgr_OB-fold_dom_sf"/>
</dbReference>
<protein>
    <submittedName>
        <fullName evidence="1">Baseplate protein</fullName>
    </submittedName>
</protein>
<gene>
    <name evidence="1" type="ORF">X474_05750</name>
</gene>